<keyword evidence="6" id="KW-1185">Reference proteome</keyword>
<dbReference type="PANTHER" id="PTHR21089:SF1">
    <property type="entry name" value="BIFUNCTIONAL 3-DEHYDROQUINATE DEHYDRATASE_SHIKIMATE DEHYDROGENASE, CHLOROPLASTIC"/>
    <property type="match status" value="1"/>
</dbReference>
<dbReference type="STRING" id="413434.SAMN04488132_10712"/>
<dbReference type="GO" id="GO:0009423">
    <property type="term" value="P:chorismate biosynthetic process"/>
    <property type="evidence" value="ECO:0007669"/>
    <property type="project" value="TreeGrafter"/>
</dbReference>
<dbReference type="GO" id="GO:0005829">
    <property type="term" value="C:cytosol"/>
    <property type="evidence" value="ECO:0007669"/>
    <property type="project" value="TreeGrafter"/>
</dbReference>
<gene>
    <name evidence="5" type="ORF">SAMN04488132_10712</name>
</gene>
<dbReference type="RefSeq" id="WP_078831794.1">
    <property type="nucleotide sequence ID" value="NZ_FUWH01000007.1"/>
</dbReference>
<sequence length="243" mass="27367">MRRFGLLGFPLTHSFSQGYFTEKFQRENITDAGYENFSLERIELLHDVLKNYPDLAGLNVTIPYKKQVLPFLADATETVKEMGACNCIKITDGKLYGYNTDTTGFRSSLVPFLKPSHTRALILGTGGASAAVAFVLRQLGIGYLFVSRRPYEDAISYEMIDETILDSHQLIINTTPLGMYPNVDACPPLPYHYLTAGHHLYDLTYNPPETLFLKQGREAGATIQNGREMLVLQAEESWEIWNS</sequence>
<dbReference type="InterPro" id="IPR013708">
    <property type="entry name" value="Shikimate_DH-bd_N"/>
</dbReference>
<evidence type="ECO:0000256" key="1">
    <source>
        <dbReference type="ARBA" id="ARBA00004871"/>
    </source>
</evidence>
<dbReference type="Gene3D" id="3.40.50.10860">
    <property type="entry name" value="Leucine Dehydrogenase, chain A, domain 1"/>
    <property type="match status" value="1"/>
</dbReference>
<evidence type="ECO:0000256" key="3">
    <source>
        <dbReference type="ARBA" id="ARBA00023141"/>
    </source>
</evidence>
<dbReference type="GO" id="GO:0009073">
    <property type="term" value="P:aromatic amino acid family biosynthetic process"/>
    <property type="evidence" value="ECO:0007669"/>
    <property type="project" value="UniProtKB-KW"/>
</dbReference>
<feature type="domain" description="Shikimate dehydrogenase substrate binding N-terminal" evidence="4">
    <location>
        <begin position="6"/>
        <end position="88"/>
    </location>
</feature>
<dbReference type="PANTHER" id="PTHR21089">
    <property type="entry name" value="SHIKIMATE DEHYDROGENASE"/>
    <property type="match status" value="1"/>
</dbReference>
<name>A0A1T4PXA4_9BACT</name>
<dbReference type="Gene3D" id="3.40.50.720">
    <property type="entry name" value="NAD(P)-binding Rossmann-like Domain"/>
    <property type="match status" value="1"/>
</dbReference>
<dbReference type="AlphaFoldDB" id="A0A1T4PXA4"/>
<protein>
    <submittedName>
        <fullName evidence="5">Shikimate dehydrogenase</fullName>
    </submittedName>
</protein>
<keyword evidence="3" id="KW-0028">Amino-acid biosynthesis</keyword>
<reference evidence="5 6" key="1">
    <citation type="submission" date="2017-02" db="EMBL/GenBank/DDBJ databases">
        <authorList>
            <person name="Peterson S.W."/>
        </authorList>
    </citation>
    <scope>NUCLEOTIDE SEQUENCE [LARGE SCALE GENOMIC DNA]</scope>
    <source>
        <strain evidence="5 6">DSM 22335</strain>
    </source>
</reference>
<organism evidence="5 6">
    <name type="scientific">Sediminibacterium ginsengisoli</name>
    <dbReference type="NCBI Taxonomy" id="413434"/>
    <lineage>
        <taxon>Bacteria</taxon>
        <taxon>Pseudomonadati</taxon>
        <taxon>Bacteroidota</taxon>
        <taxon>Chitinophagia</taxon>
        <taxon>Chitinophagales</taxon>
        <taxon>Chitinophagaceae</taxon>
        <taxon>Sediminibacterium</taxon>
    </lineage>
</organism>
<evidence type="ECO:0000259" key="4">
    <source>
        <dbReference type="Pfam" id="PF08501"/>
    </source>
</evidence>
<evidence type="ECO:0000313" key="6">
    <source>
        <dbReference type="Proteomes" id="UP000190888"/>
    </source>
</evidence>
<dbReference type="InterPro" id="IPR046346">
    <property type="entry name" value="Aminoacid_DH-like_N_sf"/>
</dbReference>
<dbReference type="Pfam" id="PF08501">
    <property type="entry name" value="Shikimate_dh_N"/>
    <property type="match status" value="1"/>
</dbReference>
<proteinExistence type="predicted"/>
<comment type="pathway">
    <text evidence="1">Metabolic intermediate biosynthesis; chorismate biosynthesis; chorismate from D-erythrose 4-phosphate and phosphoenolpyruvate: step 4/7.</text>
</comment>
<dbReference type="GO" id="GO:0004764">
    <property type="term" value="F:shikimate 3-dehydrogenase (NADP+) activity"/>
    <property type="evidence" value="ECO:0007669"/>
    <property type="project" value="InterPro"/>
</dbReference>
<dbReference type="InterPro" id="IPR022893">
    <property type="entry name" value="Shikimate_DH_fam"/>
</dbReference>
<evidence type="ECO:0000313" key="5">
    <source>
        <dbReference type="EMBL" id="SJZ96139.1"/>
    </source>
</evidence>
<dbReference type="InterPro" id="IPR036291">
    <property type="entry name" value="NAD(P)-bd_dom_sf"/>
</dbReference>
<evidence type="ECO:0000256" key="2">
    <source>
        <dbReference type="ARBA" id="ARBA00023002"/>
    </source>
</evidence>
<dbReference type="GO" id="GO:0019632">
    <property type="term" value="P:shikimate metabolic process"/>
    <property type="evidence" value="ECO:0007669"/>
    <property type="project" value="TreeGrafter"/>
</dbReference>
<keyword evidence="2" id="KW-0560">Oxidoreductase</keyword>
<accession>A0A1T4PXA4</accession>
<dbReference type="CDD" id="cd01065">
    <property type="entry name" value="NAD_bind_Shikimate_DH"/>
    <property type="match status" value="1"/>
</dbReference>
<dbReference type="EMBL" id="FUWH01000007">
    <property type="protein sequence ID" value="SJZ96139.1"/>
    <property type="molecule type" value="Genomic_DNA"/>
</dbReference>
<dbReference type="Proteomes" id="UP000190888">
    <property type="component" value="Unassembled WGS sequence"/>
</dbReference>
<dbReference type="SUPFAM" id="SSF53223">
    <property type="entry name" value="Aminoacid dehydrogenase-like, N-terminal domain"/>
    <property type="match status" value="1"/>
</dbReference>
<dbReference type="GO" id="GO:0050661">
    <property type="term" value="F:NADP binding"/>
    <property type="evidence" value="ECO:0007669"/>
    <property type="project" value="TreeGrafter"/>
</dbReference>
<dbReference type="OrthoDB" id="9792692at2"/>
<keyword evidence="3" id="KW-0057">Aromatic amino acid biosynthesis</keyword>
<dbReference type="SUPFAM" id="SSF51735">
    <property type="entry name" value="NAD(P)-binding Rossmann-fold domains"/>
    <property type="match status" value="1"/>
</dbReference>